<protein>
    <recommendedName>
        <fullName evidence="2">Putative plant transposon protein domain-containing protein</fullName>
    </recommendedName>
</protein>
<dbReference type="Gramene" id="PGSC0003DMT400086057">
    <property type="protein sequence ID" value="PGSC0003DMT400086057"/>
    <property type="gene ID" value="PGSC0003DMG400035628"/>
</dbReference>
<sequence>MGNGFLISPFFSLKLSQNPVDSPTPNVISKVREFYVILPTVRWDDPHPSIRIPGVDIPMNATTINKVLEVPKVSNAEYEAKPRDMDMGWLRDTLVEPVRWDRVYWSIAEGITSANWSPDAKRWLHLVTKRIFPSGNCTDVTFPRDLVVACAVQGIELNVRAQIISKWKMFYRGNKKAFFLPWLGSTSRSKRRRRRTDRASNSQAATETDNKGGDDTHPTRSQTPLSGAQVEEDLVAVRRRLGHSFADTTPVPPSSTLEEIPRVEKWDFQHFTFMDEALKGMAPLEDLDTNDDTSQSQGS</sequence>
<keyword evidence="4" id="KW-1185">Reference proteome</keyword>
<feature type="compositionally biased region" description="Basic and acidic residues" evidence="1">
    <location>
        <begin position="208"/>
        <end position="218"/>
    </location>
</feature>
<organism evidence="3 4">
    <name type="scientific">Solanum tuberosum</name>
    <name type="common">Potato</name>
    <dbReference type="NCBI Taxonomy" id="4113"/>
    <lineage>
        <taxon>Eukaryota</taxon>
        <taxon>Viridiplantae</taxon>
        <taxon>Streptophyta</taxon>
        <taxon>Embryophyta</taxon>
        <taxon>Tracheophyta</taxon>
        <taxon>Spermatophyta</taxon>
        <taxon>Magnoliopsida</taxon>
        <taxon>eudicotyledons</taxon>
        <taxon>Gunneridae</taxon>
        <taxon>Pentapetalae</taxon>
        <taxon>asterids</taxon>
        <taxon>lamiids</taxon>
        <taxon>Solanales</taxon>
        <taxon>Solanaceae</taxon>
        <taxon>Solanoideae</taxon>
        <taxon>Solaneae</taxon>
        <taxon>Solanum</taxon>
    </lineage>
</organism>
<feature type="domain" description="Putative plant transposon protein" evidence="2">
    <location>
        <begin position="24"/>
        <end position="183"/>
    </location>
</feature>
<feature type="region of interest" description="Disordered" evidence="1">
    <location>
        <begin position="190"/>
        <end position="230"/>
    </location>
</feature>
<dbReference type="InterPro" id="IPR046796">
    <property type="entry name" value="Transposase_32_dom"/>
</dbReference>
<reference evidence="4" key="1">
    <citation type="journal article" date="2011" name="Nature">
        <title>Genome sequence and analysis of the tuber crop potato.</title>
        <authorList>
            <consortium name="The Potato Genome Sequencing Consortium"/>
        </authorList>
    </citation>
    <scope>NUCLEOTIDE SEQUENCE [LARGE SCALE GENOMIC DNA]</scope>
    <source>
        <strain evidence="4">cv. DM1-3 516 R44</strain>
    </source>
</reference>
<reference evidence="3" key="2">
    <citation type="submission" date="2015-06" db="UniProtKB">
        <authorList>
            <consortium name="EnsemblPlants"/>
        </authorList>
    </citation>
    <scope>IDENTIFICATION</scope>
    <source>
        <strain evidence="3">DM1-3 516 R44</strain>
    </source>
</reference>
<accession>M1DAW6</accession>
<proteinExistence type="predicted"/>
<dbReference type="PaxDb" id="4113-PGSC0003DMT400086057"/>
<evidence type="ECO:0000313" key="3">
    <source>
        <dbReference type="EnsemblPlants" id="PGSC0003DMT400086057"/>
    </source>
</evidence>
<dbReference type="Pfam" id="PF20167">
    <property type="entry name" value="Transposase_32"/>
    <property type="match status" value="1"/>
</dbReference>
<evidence type="ECO:0000256" key="1">
    <source>
        <dbReference type="SAM" id="MobiDB-lite"/>
    </source>
</evidence>
<dbReference type="InParanoid" id="M1DAW6"/>
<dbReference type="EnsemblPlants" id="PGSC0003DMT400086057">
    <property type="protein sequence ID" value="PGSC0003DMT400086057"/>
    <property type="gene ID" value="PGSC0003DMG400035628"/>
</dbReference>
<dbReference type="Proteomes" id="UP000011115">
    <property type="component" value="Unassembled WGS sequence"/>
</dbReference>
<dbReference type="AlphaFoldDB" id="M1DAW6"/>
<evidence type="ECO:0000259" key="2">
    <source>
        <dbReference type="Pfam" id="PF20167"/>
    </source>
</evidence>
<name>M1DAW6_SOLTU</name>
<evidence type="ECO:0000313" key="4">
    <source>
        <dbReference type="Proteomes" id="UP000011115"/>
    </source>
</evidence>
<dbReference type="HOGENOM" id="CLU_055921_0_0_1"/>